<reference evidence="2 3" key="1">
    <citation type="submission" date="2017-08" db="EMBL/GenBank/DDBJ databases">
        <title>Substantial Increase in Enzyme Production by Combined Drug-Resistance Mutations in Paenibacillus agaridevorans.</title>
        <authorList>
            <person name="Tanaka Y."/>
            <person name="Funane K."/>
            <person name="Hosaka T."/>
            <person name="Shiwa Y."/>
            <person name="Fujita N."/>
            <person name="Miyazaki T."/>
            <person name="Yoshikawa H."/>
            <person name="Murakami K."/>
            <person name="Kasahara K."/>
            <person name="Inaoka T."/>
            <person name="Hiraga Y."/>
            <person name="Ochi K."/>
        </authorList>
    </citation>
    <scope>NUCLEOTIDE SEQUENCE [LARGE SCALE GENOMIC DNA]</scope>
    <source>
        <strain evidence="2 3">T-3040</strain>
    </source>
</reference>
<evidence type="ECO:0000313" key="2">
    <source>
        <dbReference type="EMBL" id="GBG09361.1"/>
    </source>
</evidence>
<organism evidence="2 3">
    <name type="scientific">Paenibacillus agaridevorans</name>
    <dbReference type="NCBI Taxonomy" id="171404"/>
    <lineage>
        <taxon>Bacteria</taxon>
        <taxon>Bacillati</taxon>
        <taxon>Bacillota</taxon>
        <taxon>Bacilli</taxon>
        <taxon>Bacillales</taxon>
        <taxon>Paenibacillaceae</taxon>
        <taxon>Paenibacillus</taxon>
    </lineage>
</organism>
<comment type="caution">
    <text evidence="2">The sequence shown here is derived from an EMBL/GenBank/DDBJ whole genome shotgun (WGS) entry which is preliminary data.</text>
</comment>
<keyword evidence="3" id="KW-1185">Reference proteome</keyword>
<dbReference type="Proteomes" id="UP000245202">
    <property type="component" value="Unassembled WGS sequence"/>
</dbReference>
<proteinExistence type="predicted"/>
<dbReference type="AlphaFoldDB" id="A0A2R5F0Z3"/>
<dbReference type="EMBL" id="BDQX01000228">
    <property type="protein sequence ID" value="GBG09361.1"/>
    <property type="molecule type" value="Genomic_DNA"/>
</dbReference>
<feature type="non-terminal residue" evidence="2">
    <location>
        <position position="1"/>
    </location>
</feature>
<gene>
    <name evidence="1" type="ORF">PAT3040_01587</name>
    <name evidence="2" type="ORF">PAT3040_04005</name>
</gene>
<protein>
    <submittedName>
        <fullName evidence="2">Uncharacterized protein</fullName>
    </submittedName>
</protein>
<evidence type="ECO:0000313" key="3">
    <source>
        <dbReference type="Proteomes" id="UP000245202"/>
    </source>
</evidence>
<sequence length="29" mass="3238">ESRIEIGSMSRLKRNGTRYRAVGKGNLTS</sequence>
<evidence type="ECO:0000313" key="1">
    <source>
        <dbReference type="EMBL" id="GBG07039.1"/>
    </source>
</evidence>
<name>A0A2R5F0Z3_9BACL</name>
<dbReference type="EMBL" id="BDQX01000074">
    <property type="protein sequence ID" value="GBG07039.1"/>
    <property type="molecule type" value="Genomic_DNA"/>
</dbReference>
<accession>A0A2R5F0Z3</accession>